<name>A0A1T5NHD5_9BACT</name>
<keyword evidence="2" id="KW-1185">Reference proteome</keyword>
<dbReference type="AlphaFoldDB" id="A0A1T5NHD5"/>
<organism evidence="1 2">
    <name type="scientific">Chitinophaga ginsengisegetis</name>
    <dbReference type="NCBI Taxonomy" id="393003"/>
    <lineage>
        <taxon>Bacteria</taxon>
        <taxon>Pseudomonadati</taxon>
        <taxon>Bacteroidota</taxon>
        <taxon>Chitinophagia</taxon>
        <taxon>Chitinophagales</taxon>
        <taxon>Chitinophagaceae</taxon>
        <taxon>Chitinophaga</taxon>
    </lineage>
</organism>
<reference evidence="1 2" key="1">
    <citation type="submission" date="2017-02" db="EMBL/GenBank/DDBJ databases">
        <authorList>
            <person name="Peterson S.W."/>
        </authorList>
    </citation>
    <scope>NUCLEOTIDE SEQUENCE [LARGE SCALE GENOMIC DNA]</scope>
    <source>
        <strain evidence="1 2">DSM 18108</strain>
    </source>
</reference>
<dbReference type="EMBL" id="FUZZ01000001">
    <property type="protein sequence ID" value="SKC99921.1"/>
    <property type="molecule type" value="Genomic_DNA"/>
</dbReference>
<evidence type="ECO:0000313" key="1">
    <source>
        <dbReference type="EMBL" id="SKC99921.1"/>
    </source>
</evidence>
<protein>
    <submittedName>
        <fullName evidence="1">Uncharacterized protein</fullName>
    </submittedName>
</protein>
<accession>A0A1T5NHD5</accession>
<proteinExistence type="predicted"/>
<dbReference type="Proteomes" id="UP000190166">
    <property type="component" value="Unassembled WGS sequence"/>
</dbReference>
<dbReference type="STRING" id="393003.SAMN05660461_1647"/>
<gene>
    <name evidence="1" type="ORF">SAMN05660461_1647</name>
</gene>
<evidence type="ECO:0000313" key="2">
    <source>
        <dbReference type="Proteomes" id="UP000190166"/>
    </source>
</evidence>
<sequence>MISGAGSPYAHFYAISGSFKNSYLAVQTNANLYTFVVYTNKNR</sequence>